<dbReference type="InterPro" id="IPR001347">
    <property type="entry name" value="SIS_dom"/>
</dbReference>
<name>A0ABV1VEH4_9ACTN</name>
<proteinExistence type="inferred from homology"/>
<sequence>MVDQDKHIEIQASPADTTVGVDGPYASARRVVVRELDAMLSHVDDRACADLVTALRDARRIFVAGAGRSKLSAEGFAMRLMHLGLCTHVVGDVTTPSIGPGDLLVVCSGSGETPTTVVTAKSAADAGARIAAVTASADSRLARRADLVILLAEYSQDHEPDRSVQFVGTLFEQGALLFFDSLVLAYERLHEVDPRKMLALHTNLE</sequence>
<dbReference type="EMBL" id="JBEPCV010000011">
    <property type="protein sequence ID" value="MER6904888.1"/>
    <property type="molecule type" value="Genomic_DNA"/>
</dbReference>
<dbReference type="PROSITE" id="PS51464">
    <property type="entry name" value="SIS"/>
    <property type="match status" value="1"/>
</dbReference>
<accession>A0ABV1VEH4</accession>
<dbReference type="GO" id="GO:0043800">
    <property type="term" value="F:6-phospho-3-hexuloisomerase activity"/>
    <property type="evidence" value="ECO:0007669"/>
    <property type="project" value="UniProtKB-EC"/>
</dbReference>
<evidence type="ECO:0000313" key="3">
    <source>
        <dbReference type="EMBL" id="MER6904888.1"/>
    </source>
</evidence>
<keyword evidence="3" id="KW-0413">Isomerase</keyword>
<feature type="domain" description="SIS" evidence="2">
    <location>
        <begin position="51"/>
        <end position="195"/>
    </location>
</feature>
<comment type="similarity">
    <text evidence="1">Belongs to the SIS family. PHI subfamily.</text>
</comment>
<reference evidence="3 4" key="1">
    <citation type="submission" date="2024-06" db="EMBL/GenBank/DDBJ databases">
        <title>The Natural Products Discovery Center: Release of the First 8490 Sequenced Strains for Exploring Actinobacteria Biosynthetic Diversity.</title>
        <authorList>
            <person name="Kalkreuter E."/>
            <person name="Kautsar S.A."/>
            <person name="Yang D."/>
            <person name="Bader C.D."/>
            <person name="Teijaro C.N."/>
            <person name="Fluegel L."/>
            <person name="Davis C.M."/>
            <person name="Simpson J.R."/>
            <person name="Lauterbach L."/>
            <person name="Steele A.D."/>
            <person name="Gui C."/>
            <person name="Meng S."/>
            <person name="Li G."/>
            <person name="Viehrig K."/>
            <person name="Ye F."/>
            <person name="Su P."/>
            <person name="Kiefer A.F."/>
            <person name="Nichols A."/>
            <person name="Cepeda A.J."/>
            <person name="Yan W."/>
            <person name="Fan B."/>
            <person name="Jiang Y."/>
            <person name="Adhikari A."/>
            <person name="Zheng C.-J."/>
            <person name="Schuster L."/>
            <person name="Cowan T.M."/>
            <person name="Smanski M.J."/>
            <person name="Chevrette M.G."/>
            <person name="De Carvalho L.P.S."/>
            <person name="Shen B."/>
        </authorList>
    </citation>
    <scope>NUCLEOTIDE SEQUENCE [LARGE SCALE GENOMIC DNA]</scope>
    <source>
        <strain evidence="3 4">NPDC000632</strain>
    </source>
</reference>
<dbReference type="EC" id="5.3.1.27" evidence="3"/>
<dbReference type="RefSeq" id="WP_350720399.1">
    <property type="nucleotide sequence ID" value="NZ_JBEPCO010000019.1"/>
</dbReference>
<dbReference type="InterPro" id="IPR046348">
    <property type="entry name" value="SIS_dom_sf"/>
</dbReference>
<comment type="caution">
    <text evidence="3">The sequence shown here is derived from an EMBL/GenBank/DDBJ whole genome shotgun (WGS) entry which is preliminary data.</text>
</comment>
<evidence type="ECO:0000256" key="1">
    <source>
        <dbReference type="ARBA" id="ARBA00009235"/>
    </source>
</evidence>
<dbReference type="CDD" id="cd05005">
    <property type="entry name" value="SIS_PHI"/>
    <property type="match status" value="1"/>
</dbReference>
<organism evidence="3 4">
    <name type="scientific">Streptomyces flaveolus</name>
    <dbReference type="NCBI Taxonomy" id="67297"/>
    <lineage>
        <taxon>Bacteria</taxon>
        <taxon>Bacillati</taxon>
        <taxon>Actinomycetota</taxon>
        <taxon>Actinomycetes</taxon>
        <taxon>Kitasatosporales</taxon>
        <taxon>Streptomycetaceae</taxon>
        <taxon>Streptomyces</taxon>
    </lineage>
</organism>
<dbReference type="PANTHER" id="PTHR43443">
    <property type="entry name" value="3-HEXULOSE-6-PHOSPHATE ISOMERASE"/>
    <property type="match status" value="1"/>
</dbReference>
<keyword evidence="4" id="KW-1185">Reference proteome</keyword>
<evidence type="ECO:0000313" key="4">
    <source>
        <dbReference type="Proteomes" id="UP001490330"/>
    </source>
</evidence>
<dbReference type="Proteomes" id="UP001490330">
    <property type="component" value="Unassembled WGS sequence"/>
</dbReference>
<dbReference type="SUPFAM" id="SSF53697">
    <property type="entry name" value="SIS domain"/>
    <property type="match status" value="1"/>
</dbReference>
<protein>
    <submittedName>
        <fullName evidence="3">6-phospho-3-hexuloisomerase</fullName>
        <ecNumber evidence="3">5.3.1.27</ecNumber>
    </submittedName>
</protein>
<gene>
    <name evidence="3" type="primary">hxlB</name>
    <name evidence="3" type="ORF">ABT322_14110</name>
</gene>
<dbReference type="Pfam" id="PF01380">
    <property type="entry name" value="SIS"/>
    <property type="match status" value="1"/>
</dbReference>
<dbReference type="NCBIfam" id="TIGR03127">
    <property type="entry name" value="RuMP_HxlB"/>
    <property type="match status" value="1"/>
</dbReference>
<dbReference type="Gene3D" id="3.40.50.10490">
    <property type="entry name" value="Glucose-6-phosphate isomerase like protein, domain 1"/>
    <property type="match status" value="1"/>
</dbReference>
<evidence type="ECO:0000259" key="2">
    <source>
        <dbReference type="PROSITE" id="PS51464"/>
    </source>
</evidence>
<dbReference type="InterPro" id="IPR017552">
    <property type="entry name" value="PHI/rmpB"/>
</dbReference>
<dbReference type="PANTHER" id="PTHR43443:SF1">
    <property type="entry name" value="3-HEXULOSE-6-PHOSPHATE ISOMERASE"/>
    <property type="match status" value="1"/>
</dbReference>